<evidence type="ECO:0000259" key="4">
    <source>
        <dbReference type="PROSITE" id="PS51898"/>
    </source>
</evidence>
<dbReference type="OrthoDB" id="328577at2"/>
<dbReference type="Pfam" id="PF00589">
    <property type="entry name" value="Phage_integrase"/>
    <property type="match status" value="1"/>
</dbReference>
<dbReference type="PANTHER" id="PTHR30349">
    <property type="entry name" value="PHAGE INTEGRASE-RELATED"/>
    <property type="match status" value="1"/>
</dbReference>
<evidence type="ECO:0000256" key="3">
    <source>
        <dbReference type="ARBA" id="ARBA00023172"/>
    </source>
</evidence>
<feature type="domain" description="Tyr recombinase" evidence="4">
    <location>
        <begin position="33"/>
        <end position="222"/>
    </location>
</feature>
<dbReference type="InterPro" id="IPR050090">
    <property type="entry name" value="Tyrosine_recombinase_XerCD"/>
</dbReference>
<proteinExistence type="inferred from homology"/>
<keyword evidence="2" id="KW-0238">DNA-binding</keyword>
<comment type="similarity">
    <text evidence="1">Belongs to the 'phage' integrase family.</text>
</comment>
<evidence type="ECO:0000313" key="6">
    <source>
        <dbReference type="Proteomes" id="UP000245206"/>
    </source>
</evidence>
<keyword evidence="3" id="KW-0233">DNA recombination</keyword>
<sequence length="236" mass="27049">MENSNIVYFPLRNDNNHAARKSKTQSDPVFGRMLGKGLTDETMRNLFHKFSSPKDERQLRDRIIFLLASSTGLRAKELVNLRFSNLIKSPEGEILVKYVKKGGTYGFSVILKELISEVKEYHKFINVESDFFILSLKMKNRKNRNPLTTRGLQLIINEWNVMTASGRKIHPHSLRHTVAQKIFDNFGSIAAQKVLGHSSANTTSNYYTRPYFNAGSVLNWKNPDSMKVRISKKLPT</sequence>
<evidence type="ECO:0000313" key="5">
    <source>
        <dbReference type="EMBL" id="GBF44443.1"/>
    </source>
</evidence>
<dbReference type="GO" id="GO:0003677">
    <property type="term" value="F:DNA binding"/>
    <property type="evidence" value="ECO:0007669"/>
    <property type="project" value="UniProtKB-KW"/>
</dbReference>
<dbReference type="PANTHER" id="PTHR30349:SF41">
    <property type="entry name" value="INTEGRASE_RECOMBINASE PROTEIN MJ0367-RELATED"/>
    <property type="match status" value="1"/>
</dbReference>
<gene>
    <name evidence="5" type="ORF">LPTSP2_37460</name>
</gene>
<dbReference type="SUPFAM" id="SSF56349">
    <property type="entry name" value="DNA breaking-rejoining enzymes"/>
    <property type="match status" value="1"/>
</dbReference>
<name>A0A2P2DIF7_9LEPT</name>
<dbReference type="Gene3D" id="1.10.443.10">
    <property type="entry name" value="Intergrase catalytic core"/>
    <property type="match status" value="1"/>
</dbReference>
<dbReference type="InterPro" id="IPR002104">
    <property type="entry name" value="Integrase_catalytic"/>
</dbReference>
<reference evidence="6" key="1">
    <citation type="journal article" date="2019" name="Microbiol. Immunol.">
        <title>Molecular and phenotypic characterization of Leptospira johnsonii sp. nov., Leptospira ellinghausenii sp. nov. and Leptospira ryugenii sp. nov. isolated from soil and water in Japan.</title>
        <authorList>
            <person name="Masuzawa T."/>
            <person name="Saito M."/>
            <person name="Nakao R."/>
            <person name="Nikaido Y."/>
            <person name="Matsumoto M."/>
            <person name="Ogawa M."/>
            <person name="Yokoyama M."/>
            <person name="Hidaka Y."/>
            <person name="Tomita J."/>
            <person name="Sakakibara K."/>
            <person name="Suzuki K."/>
            <person name="Yasuda S."/>
            <person name="Sato H."/>
            <person name="Yamaguchi M."/>
            <person name="Yoshida S.I."/>
            <person name="Koizumi N."/>
            <person name="Kawamura Y."/>
        </authorList>
    </citation>
    <scope>NUCLEOTIDE SEQUENCE [LARGE SCALE GENOMIC DNA]</scope>
    <source>
        <strain evidence="6">E18</strain>
    </source>
</reference>
<dbReference type="EMBL" id="BFAZ01000012">
    <property type="protein sequence ID" value="GBF44443.1"/>
    <property type="molecule type" value="Genomic_DNA"/>
</dbReference>
<protein>
    <submittedName>
        <fullName evidence="5">Site-specific recombinase, phage integrase family</fullName>
    </submittedName>
</protein>
<dbReference type="AlphaFoldDB" id="A0A2P2DIF7"/>
<evidence type="ECO:0000256" key="2">
    <source>
        <dbReference type="ARBA" id="ARBA00023125"/>
    </source>
</evidence>
<accession>A0A2P2DIF7</accession>
<dbReference type="InterPro" id="IPR013762">
    <property type="entry name" value="Integrase-like_cat_sf"/>
</dbReference>
<dbReference type="CDD" id="cd00397">
    <property type="entry name" value="DNA_BRE_C"/>
    <property type="match status" value="1"/>
</dbReference>
<dbReference type="Proteomes" id="UP000245206">
    <property type="component" value="Unassembled WGS sequence"/>
</dbReference>
<dbReference type="InterPro" id="IPR011010">
    <property type="entry name" value="DNA_brk_join_enz"/>
</dbReference>
<dbReference type="PROSITE" id="PS51898">
    <property type="entry name" value="TYR_RECOMBINASE"/>
    <property type="match status" value="1"/>
</dbReference>
<comment type="caution">
    <text evidence="5">The sequence shown here is derived from an EMBL/GenBank/DDBJ whole genome shotgun (WGS) entry which is preliminary data.</text>
</comment>
<organism evidence="5 6">
    <name type="scientific">Leptospira ellinghausenii</name>
    <dbReference type="NCBI Taxonomy" id="1917822"/>
    <lineage>
        <taxon>Bacteria</taxon>
        <taxon>Pseudomonadati</taxon>
        <taxon>Spirochaetota</taxon>
        <taxon>Spirochaetia</taxon>
        <taxon>Leptospirales</taxon>
        <taxon>Leptospiraceae</taxon>
        <taxon>Leptospira</taxon>
    </lineage>
</organism>
<dbReference type="GO" id="GO:0015074">
    <property type="term" value="P:DNA integration"/>
    <property type="evidence" value="ECO:0007669"/>
    <property type="project" value="InterPro"/>
</dbReference>
<dbReference type="GO" id="GO:0006310">
    <property type="term" value="P:DNA recombination"/>
    <property type="evidence" value="ECO:0007669"/>
    <property type="project" value="UniProtKB-KW"/>
</dbReference>
<keyword evidence="6" id="KW-1185">Reference proteome</keyword>
<evidence type="ECO:0000256" key="1">
    <source>
        <dbReference type="ARBA" id="ARBA00008857"/>
    </source>
</evidence>